<dbReference type="Proteomes" id="UP000738826">
    <property type="component" value="Unassembled WGS sequence"/>
</dbReference>
<dbReference type="EMBL" id="JAACVF010000117">
    <property type="protein sequence ID" value="NCN65295.1"/>
    <property type="molecule type" value="Genomic_DNA"/>
</dbReference>
<feature type="compositionally biased region" description="Basic and acidic residues" evidence="1">
    <location>
        <begin position="59"/>
        <end position="83"/>
    </location>
</feature>
<evidence type="ECO:0000256" key="1">
    <source>
        <dbReference type="SAM" id="MobiDB-lite"/>
    </source>
</evidence>
<protein>
    <recommendedName>
        <fullName evidence="5">Transposase</fullName>
    </recommendedName>
</protein>
<name>A0A8J8CKN7_9ARCH</name>
<accession>A0A8J8CKN7</accession>
<evidence type="ECO:0000313" key="2">
    <source>
        <dbReference type="EMBL" id="NCN65295.1"/>
    </source>
</evidence>
<dbReference type="AlphaFoldDB" id="A0A8J8CKN7"/>
<gene>
    <name evidence="3" type="ORF">GW779_04095</name>
    <name evidence="2" type="ORF">GW910_04450</name>
</gene>
<proteinExistence type="predicted"/>
<reference evidence="3" key="1">
    <citation type="submission" date="2019-11" db="EMBL/GenBank/DDBJ databases">
        <title>Lipid analysis of CO2-rich subsurface aquifers suggests an autotrophy-based deep biosphere with lysolipids enriched in CPR bacteria.</title>
        <authorList>
            <person name="Probst A.J."/>
            <person name="Elling F.J."/>
            <person name="Castelle C.J."/>
            <person name="Zhu Q."/>
            <person name="Elvert M."/>
            <person name="Birarda G."/>
            <person name="Holman H.-Y."/>
            <person name="Lane K.R."/>
            <person name="Ladd B."/>
            <person name="Ryan M.C."/>
            <person name="Woyke T."/>
            <person name="Hinrichs K.-U."/>
            <person name="Banfield J.F."/>
        </authorList>
    </citation>
    <scope>NUCLEOTIDE SEQUENCE</scope>
    <source>
        <strain evidence="2">CG_2015-01_33_1645</strain>
        <strain evidence="3">CG_2015-04_33_537</strain>
    </source>
</reference>
<sequence>MTFDLPKLKTLGTEKLIQTPLVQYLLGVCQTQYEEIEKLKAEIRLLKGHPKKPAIKPSTLEDIKKEETLKDGEKRAGSDKREKTKELKIDEEKIIEAEGVQKDWVFKGYHDYVVQDAKIESHNIKYRLKKYITPEGEYVTAGVPKELNGSHFGPTLLKFILYQYYDCHVTQPILLEQLIGMGVDISSGELSYLLTEKKDVFHQEKESLLTKGLEVSPYIQSDDTGARHDGKNGYCTVICNDLFTYFKSGDTKSRINFLEMLRTPEHEDYYINFFALLYMEQQKLPIKYKVLLEYESPSVYLNKISFKKHLHALGASYAAMIVTE</sequence>
<evidence type="ECO:0000313" key="3">
    <source>
        <dbReference type="EMBL" id="NCS91577.1"/>
    </source>
</evidence>
<evidence type="ECO:0008006" key="5">
    <source>
        <dbReference type="Google" id="ProtNLM"/>
    </source>
</evidence>
<dbReference type="Proteomes" id="UP000768163">
    <property type="component" value="Unassembled WGS sequence"/>
</dbReference>
<dbReference type="EMBL" id="JAACQH010000083">
    <property type="protein sequence ID" value="NCS91577.1"/>
    <property type="molecule type" value="Genomic_DNA"/>
</dbReference>
<organism evidence="3 4">
    <name type="scientific">Candidatus Altarchaeum hamiconexum</name>
    <dbReference type="NCBI Taxonomy" id="1803513"/>
    <lineage>
        <taxon>Archaea</taxon>
        <taxon>Candidatus Altarchaeota</taxon>
        <taxon>Candidatus Altiarchaeia</taxon>
        <taxon>Candidatus Altarchaeales</taxon>
        <taxon>Candidatus Altarchaeaceae</taxon>
        <taxon>Candidatus Altarchaeum</taxon>
    </lineage>
</organism>
<feature type="region of interest" description="Disordered" evidence="1">
    <location>
        <begin position="56"/>
        <end position="83"/>
    </location>
</feature>
<evidence type="ECO:0000313" key="4">
    <source>
        <dbReference type="Proteomes" id="UP000738826"/>
    </source>
</evidence>
<comment type="caution">
    <text evidence="3">The sequence shown here is derived from an EMBL/GenBank/DDBJ whole genome shotgun (WGS) entry which is preliminary data.</text>
</comment>